<keyword evidence="5" id="KW-1185">Reference proteome</keyword>
<name>A0A7W9L3N2_9HYPH</name>
<dbReference type="InterPro" id="IPR027417">
    <property type="entry name" value="P-loop_NTPase"/>
</dbReference>
<evidence type="ECO:0000256" key="1">
    <source>
        <dbReference type="ARBA" id="ARBA00005771"/>
    </source>
</evidence>
<comment type="caution">
    <text evidence="4">The sequence shown here is derived from an EMBL/GenBank/DDBJ whole genome shotgun (WGS) entry which is preliminary data.</text>
</comment>
<dbReference type="SUPFAM" id="SSF52540">
    <property type="entry name" value="P-loop containing nucleoside triphosphate hydrolases"/>
    <property type="match status" value="1"/>
</dbReference>
<organism evidence="4 5">
    <name type="scientific">Prosthecomicrobium pneumaticum</name>
    <dbReference type="NCBI Taxonomy" id="81895"/>
    <lineage>
        <taxon>Bacteria</taxon>
        <taxon>Pseudomonadati</taxon>
        <taxon>Pseudomonadota</taxon>
        <taxon>Alphaproteobacteria</taxon>
        <taxon>Hyphomicrobiales</taxon>
        <taxon>Kaistiaceae</taxon>
        <taxon>Prosthecomicrobium</taxon>
    </lineage>
</organism>
<evidence type="ECO:0000313" key="5">
    <source>
        <dbReference type="Proteomes" id="UP000523821"/>
    </source>
</evidence>
<dbReference type="AlphaFoldDB" id="A0A7W9L3N2"/>
<protein>
    <recommendedName>
        <fullName evidence="3">Sulfotransferase domain-containing protein</fullName>
    </recommendedName>
</protein>
<dbReference type="EMBL" id="JACHOO010000010">
    <property type="protein sequence ID" value="MBB5754731.1"/>
    <property type="molecule type" value="Genomic_DNA"/>
</dbReference>
<sequence>MIELGPTRKIVWLASYPRSGNTWVRIFLHNLLDLMRGEDKGGADINDLRRYSAWEASQTFFGGFLPDGVNDWVAVTRARPRVHADVSRRSPRPVILKTHLAVMTLQGHSTINLAATAGAIYIVRNPLDVAVSLAAHIGRPIDATIDFMNDPKAVLGAHPREEHRVFEPMGTWSDNVASWTEGEAPIRLTLRYEDLLDDPIAGFGAIVRHMKIGASAAQIERAVGYSALPGLQAQERAKGFVHGSPAASSAFFRSGRKEAWREALDARTVDRIVGAHERTMRRFGYLPG</sequence>
<dbReference type="PANTHER" id="PTHR11783">
    <property type="entry name" value="SULFOTRANSFERASE SULT"/>
    <property type="match status" value="1"/>
</dbReference>
<dbReference type="Gene3D" id="3.40.50.300">
    <property type="entry name" value="P-loop containing nucleotide triphosphate hydrolases"/>
    <property type="match status" value="1"/>
</dbReference>
<comment type="similarity">
    <text evidence="1">Belongs to the sulfotransferase 1 family.</text>
</comment>
<dbReference type="Pfam" id="PF00685">
    <property type="entry name" value="Sulfotransfer_1"/>
    <property type="match status" value="1"/>
</dbReference>
<dbReference type="Proteomes" id="UP000523821">
    <property type="component" value="Unassembled WGS sequence"/>
</dbReference>
<dbReference type="RefSeq" id="WP_183858172.1">
    <property type="nucleotide sequence ID" value="NZ_JACHOO010000010.1"/>
</dbReference>
<proteinExistence type="inferred from homology"/>
<evidence type="ECO:0000313" key="4">
    <source>
        <dbReference type="EMBL" id="MBB5754731.1"/>
    </source>
</evidence>
<evidence type="ECO:0000256" key="2">
    <source>
        <dbReference type="ARBA" id="ARBA00022679"/>
    </source>
</evidence>
<accession>A0A7W9L3N2</accession>
<reference evidence="4 5" key="1">
    <citation type="submission" date="2020-08" db="EMBL/GenBank/DDBJ databases">
        <title>Genomic Encyclopedia of Type Strains, Phase IV (KMG-IV): sequencing the most valuable type-strain genomes for metagenomic binning, comparative biology and taxonomic classification.</title>
        <authorList>
            <person name="Goeker M."/>
        </authorList>
    </citation>
    <scope>NUCLEOTIDE SEQUENCE [LARGE SCALE GENOMIC DNA]</scope>
    <source>
        <strain evidence="4 5">DSM 16268</strain>
    </source>
</reference>
<keyword evidence="2" id="KW-0808">Transferase</keyword>
<gene>
    <name evidence="4" type="ORF">GGQ63_003823</name>
</gene>
<dbReference type="GO" id="GO:0008146">
    <property type="term" value="F:sulfotransferase activity"/>
    <property type="evidence" value="ECO:0007669"/>
    <property type="project" value="InterPro"/>
</dbReference>
<feature type="domain" description="Sulfotransferase" evidence="3">
    <location>
        <begin position="11"/>
        <end position="283"/>
    </location>
</feature>
<evidence type="ECO:0000259" key="3">
    <source>
        <dbReference type="Pfam" id="PF00685"/>
    </source>
</evidence>
<dbReference type="InterPro" id="IPR000863">
    <property type="entry name" value="Sulfotransferase_dom"/>
</dbReference>